<feature type="region of interest" description="Disordered" evidence="1">
    <location>
        <begin position="97"/>
        <end position="126"/>
    </location>
</feature>
<sequence>MLILLHSGVDFSRDIRVPVKKTCFIQELKFTRVVCQNEGEMPQRRVIEQEASVHESEAETEAVRSRSRADLCDSSLGVAFGVDELAIVLANQPNSDVEVAPENHGSFKERRKHSPSSIVGSRKKKKQETIQSFQNLKLKNAAATLRNIQKVS</sequence>
<dbReference type="Proteomes" id="UP000595140">
    <property type="component" value="Unassembled WGS sequence"/>
</dbReference>
<dbReference type="AlphaFoldDB" id="A0A484NRM1"/>
<name>A0A484NRM1_9ASTE</name>
<keyword evidence="3" id="KW-1185">Reference proteome</keyword>
<accession>A0A484NRM1</accession>
<gene>
    <name evidence="2" type="ORF">CCAM_LOCUS44452</name>
</gene>
<protein>
    <submittedName>
        <fullName evidence="2">Uncharacterized protein</fullName>
    </submittedName>
</protein>
<evidence type="ECO:0000256" key="1">
    <source>
        <dbReference type="SAM" id="MobiDB-lite"/>
    </source>
</evidence>
<dbReference type="EMBL" id="OOIL02006839">
    <property type="protein sequence ID" value="VFR02677.1"/>
    <property type="molecule type" value="Genomic_DNA"/>
</dbReference>
<organism evidence="2 3">
    <name type="scientific">Cuscuta campestris</name>
    <dbReference type="NCBI Taxonomy" id="132261"/>
    <lineage>
        <taxon>Eukaryota</taxon>
        <taxon>Viridiplantae</taxon>
        <taxon>Streptophyta</taxon>
        <taxon>Embryophyta</taxon>
        <taxon>Tracheophyta</taxon>
        <taxon>Spermatophyta</taxon>
        <taxon>Magnoliopsida</taxon>
        <taxon>eudicotyledons</taxon>
        <taxon>Gunneridae</taxon>
        <taxon>Pentapetalae</taxon>
        <taxon>asterids</taxon>
        <taxon>lamiids</taxon>
        <taxon>Solanales</taxon>
        <taxon>Convolvulaceae</taxon>
        <taxon>Cuscuteae</taxon>
        <taxon>Cuscuta</taxon>
        <taxon>Cuscuta subgen. Grammica</taxon>
        <taxon>Cuscuta sect. Cleistogrammica</taxon>
    </lineage>
</organism>
<proteinExistence type="predicted"/>
<evidence type="ECO:0000313" key="3">
    <source>
        <dbReference type="Proteomes" id="UP000595140"/>
    </source>
</evidence>
<evidence type="ECO:0000313" key="2">
    <source>
        <dbReference type="EMBL" id="VFR02677.1"/>
    </source>
</evidence>
<reference evidence="2 3" key="1">
    <citation type="submission" date="2018-04" db="EMBL/GenBank/DDBJ databases">
        <authorList>
            <person name="Vogel A."/>
        </authorList>
    </citation>
    <scope>NUCLEOTIDE SEQUENCE [LARGE SCALE GENOMIC DNA]</scope>
</reference>